<reference evidence="6 7" key="1">
    <citation type="submission" date="2018-05" db="EMBL/GenBank/DDBJ databases">
        <title>Reference genomes for bee gut microbiota database.</title>
        <authorList>
            <person name="Ellegaard K.M."/>
        </authorList>
    </citation>
    <scope>NUCLEOTIDE SEQUENCE [LARGE SCALE GENOMIC DNA]</scope>
    <source>
        <strain evidence="6 7">ESL0200</strain>
    </source>
</reference>
<sequence>MEFCDVCHGCCHQPREQDHSSPTRPILPRRDERLHHVPLYWKLTRGLCGPAAVGLVRSKTTDFGRRRRRVPMSVTISDVAKQTGMSVSTVSQALNDKGRISPPTRDKVRRAAMELGYIPDSRARSMRSSRSHAVGLLVPDIRNPYFSELVYAVQDQLYSAGYAPLIGVSSCQASRQEDYYRILLSRHMDGVLVVPDGPTSPMLRTMLAKEFPVVFVDRPDQTLPGVPLVDSDPVPGMEAALEALAAKGCRRVAFVPGPESRSYTFREREQAFLAGVQAHQGLMGLVVRQGFENRPRAAATMRNLLGQGVDAVIFGYSADAIKAVAMEWDGDLRSRVPLVSFDDLEVFQLISPQVSVISQQVDRMGRQSVDMLLSIIEPRRQAPEGMSADRRLRTRTLFVPRGLLA</sequence>
<dbReference type="InterPro" id="IPR028082">
    <property type="entry name" value="Peripla_BP_I"/>
</dbReference>
<dbReference type="CDD" id="cd01392">
    <property type="entry name" value="HTH_LacI"/>
    <property type="match status" value="1"/>
</dbReference>
<evidence type="ECO:0000256" key="4">
    <source>
        <dbReference type="ARBA" id="ARBA00023163"/>
    </source>
</evidence>
<dbReference type="GO" id="GO:0000976">
    <property type="term" value="F:transcription cis-regulatory region binding"/>
    <property type="evidence" value="ECO:0007669"/>
    <property type="project" value="TreeGrafter"/>
</dbReference>
<dbReference type="Proteomes" id="UP000247744">
    <property type="component" value="Unassembled WGS sequence"/>
</dbReference>
<dbReference type="Gene3D" id="3.40.50.2300">
    <property type="match status" value="2"/>
</dbReference>
<gene>
    <name evidence="6" type="ORF">DKK75_01155</name>
</gene>
<dbReference type="InterPro" id="IPR001761">
    <property type="entry name" value="Peripla_BP/Lac1_sug-bd_dom"/>
</dbReference>
<dbReference type="OrthoDB" id="37081at2"/>
<evidence type="ECO:0000256" key="2">
    <source>
        <dbReference type="ARBA" id="ARBA00023015"/>
    </source>
</evidence>
<dbReference type="Pfam" id="PF00356">
    <property type="entry name" value="LacI"/>
    <property type="match status" value="1"/>
</dbReference>
<evidence type="ECO:0000313" key="7">
    <source>
        <dbReference type="Proteomes" id="UP000247744"/>
    </source>
</evidence>
<dbReference type="SMART" id="SM00354">
    <property type="entry name" value="HTH_LACI"/>
    <property type="match status" value="1"/>
</dbReference>
<dbReference type="InterPro" id="IPR000843">
    <property type="entry name" value="HTH_LacI"/>
</dbReference>
<dbReference type="EMBL" id="QGLL01000001">
    <property type="protein sequence ID" value="PXY85809.1"/>
    <property type="molecule type" value="Genomic_DNA"/>
</dbReference>
<evidence type="ECO:0000256" key="3">
    <source>
        <dbReference type="ARBA" id="ARBA00023125"/>
    </source>
</evidence>
<evidence type="ECO:0000259" key="5">
    <source>
        <dbReference type="PROSITE" id="PS50932"/>
    </source>
</evidence>
<dbReference type="SUPFAM" id="SSF47413">
    <property type="entry name" value="lambda repressor-like DNA-binding domains"/>
    <property type="match status" value="1"/>
</dbReference>
<keyword evidence="1" id="KW-0678">Repressor</keyword>
<organism evidence="6 7">
    <name type="scientific">Bifidobacterium asteroides</name>
    <dbReference type="NCBI Taxonomy" id="1684"/>
    <lineage>
        <taxon>Bacteria</taxon>
        <taxon>Bacillati</taxon>
        <taxon>Actinomycetota</taxon>
        <taxon>Actinomycetes</taxon>
        <taxon>Bifidobacteriales</taxon>
        <taxon>Bifidobacteriaceae</taxon>
        <taxon>Bifidobacterium</taxon>
    </lineage>
</organism>
<feature type="domain" description="HTH lacI-type" evidence="5">
    <location>
        <begin position="74"/>
        <end position="128"/>
    </location>
</feature>
<dbReference type="PANTHER" id="PTHR30146">
    <property type="entry name" value="LACI-RELATED TRANSCRIPTIONAL REPRESSOR"/>
    <property type="match status" value="1"/>
</dbReference>
<dbReference type="SUPFAM" id="SSF53822">
    <property type="entry name" value="Periplasmic binding protein-like I"/>
    <property type="match status" value="1"/>
</dbReference>
<dbReference type="Pfam" id="PF00532">
    <property type="entry name" value="Peripla_BP_1"/>
    <property type="match status" value="1"/>
</dbReference>
<dbReference type="AlphaFoldDB" id="A0A318MC89"/>
<evidence type="ECO:0000313" key="6">
    <source>
        <dbReference type="EMBL" id="PXY85809.1"/>
    </source>
</evidence>
<name>A0A318MC89_9BIFI</name>
<proteinExistence type="predicted"/>
<keyword evidence="4" id="KW-0804">Transcription</keyword>
<protein>
    <submittedName>
        <fullName evidence="6">LacI family transcriptional regulator</fullName>
    </submittedName>
</protein>
<dbReference type="InterPro" id="IPR010982">
    <property type="entry name" value="Lambda_DNA-bd_dom_sf"/>
</dbReference>
<dbReference type="Gene3D" id="1.10.260.40">
    <property type="entry name" value="lambda repressor-like DNA-binding domains"/>
    <property type="match status" value="1"/>
</dbReference>
<dbReference type="GO" id="GO:0003700">
    <property type="term" value="F:DNA-binding transcription factor activity"/>
    <property type="evidence" value="ECO:0007669"/>
    <property type="project" value="TreeGrafter"/>
</dbReference>
<comment type="caution">
    <text evidence="6">The sequence shown here is derived from an EMBL/GenBank/DDBJ whole genome shotgun (WGS) entry which is preliminary data.</text>
</comment>
<evidence type="ECO:0000256" key="1">
    <source>
        <dbReference type="ARBA" id="ARBA00022491"/>
    </source>
</evidence>
<keyword evidence="3" id="KW-0238">DNA-binding</keyword>
<dbReference type="PANTHER" id="PTHR30146:SF148">
    <property type="entry name" value="HTH-TYPE TRANSCRIPTIONAL REPRESSOR PURR-RELATED"/>
    <property type="match status" value="1"/>
</dbReference>
<keyword evidence="2" id="KW-0805">Transcription regulation</keyword>
<dbReference type="PROSITE" id="PS50932">
    <property type="entry name" value="HTH_LACI_2"/>
    <property type="match status" value="1"/>
</dbReference>
<accession>A0A318MC89</accession>